<dbReference type="Gene3D" id="3.30.470.20">
    <property type="entry name" value="ATP-grasp fold, B domain"/>
    <property type="match status" value="1"/>
</dbReference>
<dbReference type="EMBL" id="JBGUBD010000015">
    <property type="protein sequence ID" value="MFA9480082.1"/>
    <property type="molecule type" value="Genomic_DNA"/>
</dbReference>
<dbReference type="Proteomes" id="UP001575105">
    <property type="component" value="Unassembled WGS sequence"/>
</dbReference>
<sequence>MPTPLIILGQNPRAAAGSARLAGYEPWVVTTRPTVDLPDIATVRHCPAERYPAAVLGMIDDAPVAAPILLAGDMENYLDVVQAVSFEHKLLGCTVDAMRHIRDPLTLPSLPAIEGIRSCHTRTRASLAQRLARLVFGAWGGRKYLLKPRRSYLGHGIQWWTPGAAGQRIGHDRYLQQYIRGTPYTAVFFADGWSARLLGVTEILVGEPAFHAQGFQVVGQLGPVQLAEQARTALSHLSVQLTQRFDMRGLFGVDLIMDHRGTLWPVEVNPRYVDAIELLERASNVPLLAPTGPGPLPAAPRTLGRATLFASHDLAGPPDLDSLPSDQVADRPLPNKPIAAGEPVVTLFAAGASRDACERQLRERATALAATC</sequence>
<evidence type="ECO:0000256" key="1">
    <source>
        <dbReference type="SAM" id="MobiDB-lite"/>
    </source>
</evidence>
<accession>A0ABV4U9W5</accession>
<feature type="region of interest" description="Disordered" evidence="1">
    <location>
        <begin position="315"/>
        <end position="337"/>
    </location>
</feature>
<dbReference type="Pfam" id="PF02655">
    <property type="entry name" value="ATP-grasp_3"/>
    <property type="match status" value="1"/>
</dbReference>
<keyword evidence="4" id="KW-1185">Reference proteome</keyword>
<protein>
    <submittedName>
        <fullName evidence="3">ATP-grasp domain-containing protein</fullName>
    </submittedName>
</protein>
<proteinExistence type="predicted"/>
<dbReference type="InterPro" id="IPR003806">
    <property type="entry name" value="ATP-grasp_PylC-type"/>
</dbReference>
<name>A0ABV4U9W5_9BACT</name>
<evidence type="ECO:0000313" key="3">
    <source>
        <dbReference type="EMBL" id="MFA9480082.1"/>
    </source>
</evidence>
<gene>
    <name evidence="3" type="ORF">ACERK3_17545</name>
</gene>
<evidence type="ECO:0000259" key="2">
    <source>
        <dbReference type="Pfam" id="PF02655"/>
    </source>
</evidence>
<dbReference type="SUPFAM" id="SSF56059">
    <property type="entry name" value="Glutathione synthetase ATP-binding domain-like"/>
    <property type="match status" value="1"/>
</dbReference>
<comment type="caution">
    <text evidence="3">The sequence shown here is derived from an EMBL/GenBank/DDBJ whole genome shotgun (WGS) entry which is preliminary data.</text>
</comment>
<dbReference type="RefSeq" id="WP_425347007.1">
    <property type="nucleotide sequence ID" value="NZ_JBGUBD010000015.1"/>
</dbReference>
<feature type="domain" description="ATP-grasp fold PylC-type" evidence="2">
    <location>
        <begin position="142"/>
        <end position="272"/>
    </location>
</feature>
<evidence type="ECO:0000313" key="4">
    <source>
        <dbReference type="Proteomes" id="UP001575105"/>
    </source>
</evidence>
<reference evidence="3 4" key="1">
    <citation type="submission" date="2024-08" db="EMBL/GenBank/DDBJ databases">
        <title>Whole-genome sequencing of halo(alkali)philic microorganisms from hypersaline lakes.</title>
        <authorList>
            <person name="Sorokin D.Y."/>
            <person name="Merkel A.Y."/>
            <person name="Messina E."/>
            <person name="Yakimov M."/>
        </authorList>
    </citation>
    <scope>NUCLEOTIDE SEQUENCE [LARGE SCALE GENOMIC DNA]</scope>
    <source>
        <strain evidence="3 4">AB-hyl4</strain>
    </source>
</reference>
<organism evidence="3 4">
    <name type="scientific">Natronomicrosphaera hydrolytica</name>
    <dbReference type="NCBI Taxonomy" id="3242702"/>
    <lineage>
        <taxon>Bacteria</taxon>
        <taxon>Pseudomonadati</taxon>
        <taxon>Planctomycetota</taxon>
        <taxon>Phycisphaerae</taxon>
        <taxon>Phycisphaerales</taxon>
        <taxon>Phycisphaeraceae</taxon>
        <taxon>Natronomicrosphaera</taxon>
    </lineage>
</organism>